<dbReference type="Proteomes" id="UP000242146">
    <property type="component" value="Unassembled WGS sequence"/>
</dbReference>
<dbReference type="Gene3D" id="2.60.40.640">
    <property type="match status" value="1"/>
</dbReference>
<evidence type="ECO:0000313" key="2">
    <source>
        <dbReference type="EMBL" id="ORX59395.1"/>
    </source>
</evidence>
<dbReference type="AlphaFoldDB" id="A0A1X2GQP1"/>
<dbReference type="STRING" id="101127.A0A1X2GQP1"/>
<dbReference type="GO" id="GO:0015031">
    <property type="term" value="P:protein transport"/>
    <property type="evidence" value="ECO:0007669"/>
    <property type="project" value="TreeGrafter"/>
</dbReference>
<dbReference type="OrthoDB" id="2287336at2759"/>
<keyword evidence="3" id="KW-1185">Reference proteome</keyword>
<protein>
    <recommendedName>
        <fullName evidence="4">Arrestin C-terminal-like domain-containing protein</fullName>
    </recommendedName>
</protein>
<evidence type="ECO:0008006" key="4">
    <source>
        <dbReference type="Google" id="ProtNLM"/>
    </source>
</evidence>
<comment type="caution">
    <text evidence="2">The sequence shown here is derived from an EMBL/GenBank/DDBJ whole genome shotgun (WGS) entry which is preliminary data.</text>
</comment>
<sequence>MKLGKKDSPLITIELAPEFGLSLNGNKVFEPGSVFQGIVRVAIPEKLKLDKLFVIFFANESVQLHSTMESVIRGRQHQLFGTKHVLWESSHAQPRPSTQYRFTVQMPLLQLPPSIEYRPLRYACRYRLSASLTCKGHTIAMAQIPLLYRPWVIARPLKVPMFRHTRWVLVRIPSTDYVTGDVVSLFVRPMAAMANWTVAVDLVQIVSLPCQRNDERVPPSRKVVAASPAVSLPSGSCKKKKSHSPSVDASAALRTVTSSKGDQPPADGGSSRMVRDQVTVSLDIPLSLPPTCLYGRVTHIQYELALKVSCYSSKWSLWPSQQDVIDIPIAVGTLGPGIHLPEGVEYYSDFGGVFGDTLGTHLDSLQQRRLSSVLPPPASPTAGRRPSLTSMLSSSASVSPVRSSFPSPPLAAPPPAIMPVPKFLKTVEHENVLPLYSPSTLPTYTHCIPAR</sequence>
<evidence type="ECO:0000256" key="1">
    <source>
        <dbReference type="SAM" id="MobiDB-lite"/>
    </source>
</evidence>
<evidence type="ECO:0000313" key="3">
    <source>
        <dbReference type="Proteomes" id="UP000242146"/>
    </source>
</evidence>
<dbReference type="EMBL" id="MCGT01000005">
    <property type="protein sequence ID" value="ORX59395.1"/>
    <property type="molecule type" value="Genomic_DNA"/>
</dbReference>
<feature type="region of interest" description="Disordered" evidence="1">
    <location>
        <begin position="231"/>
        <end position="274"/>
    </location>
</feature>
<organism evidence="2 3">
    <name type="scientific">Hesseltinella vesiculosa</name>
    <dbReference type="NCBI Taxonomy" id="101127"/>
    <lineage>
        <taxon>Eukaryota</taxon>
        <taxon>Fungi</taxon>
        <taxon>Fungi incertae sedis</taxon>
        <taxon>Mucoromycota</taxon>
        <taxon>Mucoromycotina</taxon>
        <taxon>Mucoromycetes</taxon>
        <taxon>Mucorales</taxon>
        <taxon>Cunninghamellaceae</taxon>
        <taxon>Hesseltinella</taxon>
    </lineage>
</organism>
<dbReference type="InterPro" id="IPR050357">
    <property type="entry name" value="Arrestin_domain-protein"/>
</dbReference>
<dbReference type="PANTHER" id="PTHR11188">
    <property type="entry name" value="ARRESTIN DOMAIN CONTAINING PROTEIN"/>
    <property type="match status" value="1"/>
</dbReference>
<accession>A0A1X2GQP1</accession>
<proteinExistence type="predicted"/>
<feature type="region of interest" description="Disordered" evidence="1">
    <location>
        <begin position="371"/>
        <end position="390"/>
    </location>
</feature>
<dbReference type="PANTHER" id="PTHR11188:SF17">
    <property type="entry name" value="FI21816P1"/>
    <property type="match status" value="1"/>
</dbReference>
<reference evidence="2 3" key="1">
    <citation type="submission" date="2016-07" db="EMBL/GenBank/DDBJ databases">
        <title>Pervasive Adenine N6-methylation of Active Genes in Fungi.</title>
        <authorList>
            <consortium name="DOE Joint Genome Institute"/>
            <person name="Mondo S.J."/>
            <person name="Dannebaum R.O."/>
            <person name="Kuo R.C."/>
            <person name="Labutti K."/>
            <person name="Haridas S."/>
            <person name="Kuo A."/>
            <person name="Salamov A."/>
            <person name="Ahrendt S.R."/>
            <person name="Lipzen A."/>
            <person name="Sullivan W."/>
            <person name="Andreopoulos W.B."/>
            <person name="Clum A."/>
            <person name="Lindquist E."/>
            <person name="Daum C."/>
            <person name="Ramamoorthy G.K."/>
            <person name="Gryganskyi A."/>
            <person name="Culley D."/>
            <person name="Magnuson J.K."/>
            <person name="James T.Y."/>
            <person name="O'Malley M.A."/>
            <person name="Stajich J.E."/>
            <person name="Spatafora J.W."/>
            <person name="Visel A."/>
            <person name="Grigoriev I.V."/>
        </authorList>
    </citation>
    <scope>NUCLEOTIDE SEQUENCE [LARGE SCALE GENOMIC DNA]</scope>
    <source>
        <strain evidence="2 3">NRRL 3301</strain>
    </source>
</reference>
<dbReference type="InterPro" id="IPR014752">
    <property type="entry name" value="Arrestin-like_C"/>
</dbReference>
<gene>
    <name evidence="2" type="ORF">DM01DRAFT_1404963</name>
</gene>
<dbReference type="GO" id="GO:0005737">
    <property type="term" value="C:cytoplasm"/>
    <property type="evidence" value="ECO:0007669"/>
    <property type="project" value="TreeGrafter"/>
</dbReference>
<name>A0A1X2GQP1_9FUNG</name>